<evidence type="ECO:0000259" key="2">
    <source>
        <dbReference type="Pfam" id="PF00078"/>
    </source>
</evidence>
<accession>A0A8B8L4U0</accession>
<dbReference type="InterPro" id="IPR021109">
    <property type="entry name" value="Peptidase_aspartic_dom_sf"/>
</dbReference>
<evidence type="ECO:0000313" key="4">
    <source>
        <dbReference type="Proteomes" id="UP000694853"/>
    </source>
</evidence>
<organism evidence="4 5">
    <name type="scientific">Abrus precatorius</name>
    <name type="common">Indian licorice</name>
    <name type="synonym">Glycine abrus</name>
    <dbReference type="NCBI Taxonomy" id="3816"/>
    <lineage>
        <taxon>Eukaryota</taxon>
        <taxon>Viridiplantae</taxon>
        <taxon>Streptophyta</taxon>
        <taxon>Embryophyta</taxon>
        <taxon>Tracheophyta</taxon>
        <taxon>Spermatophyta</taxon>
        <taxon>Magnoliopsida</taxon>
        <taxon>eudicotyledons</taxon>
        <taxon>Gunneridae</taxon>
        <taxon>Pentapetalae</taxon>
        <taxon>rosids</taxon>
        <taxon>fabids</taxon>
        <taxon>Fabales</taxon>
        <taxon>Fabaceae</taxon>
        <taxon>Papilionoideae</taxon>
        <taxon>50 kb inversion clade</taxon>
        <taxon>NPAAA clade</taxon>
        <taxon>indigoferoid/millettioid clade</taxon>
        <taxon>Abreae</taxon>
        <taxon>Abrus</taxon>
    </lineage>
</organism>
<dbReference type="SUPFAM" id="SSF50630">
    <property type="entry name" value="Acid proteases"/>
    <property type="match status" value="1"/>
</dbReference>
<dbReference type="InterPro" id="IPR005162">
    <property type="entry name" value="Retrotrans_gag_dom"/>
</dbReference>
<evidence type="ECO:0000313" key="5">
    <source>
        <dbReference type="RefSeq" id="XP_027351311.1"/>
    </source>
</evidence>
<name>A0A8B8L4U0_ABRPR</name>
<evidence type="ECO:0000256" key="1">
    <source>
        <dbReference type="SAM" id="MobiDB-lite"/>
    </source>
</evidence>
<dbReference type="Gene3D" id="3.10.10.10">
    <property type="entry name" value="HIV Type 1 Reverse Transcriptase, subunit A, domain 1"/>
    <property type="match status" value="1"/>
</dbReference>
<dbReference type="RefSeq" id="XP_027351311.1">
    <property type="nucleotide sequence ID" value="XM_027495510.1"/>
</dbReference>
<feature type="region of interest" description="Disordered" evidence="1">
    <location>
        <begin position="313"/>
        <end position="337"/>
    </location>
</feature>
<dbReference type="GeneID" id="113862423"/>
<evidence type="ECO:0000259" key="3">
    <source>
        <dbReference type="Pfam" id="PF03732"/>
    </source>
</evidence>
<dbReference type="Proteomes" id="UP000694853">
    <property type="component" value="Unplaced"/>
</dbReference>
<dbReference type="InterPro" id="IPR032567">
    <property type="entry name" value="RTL1-rel"/>
</dbReference>
<feature type="domain" description="Retrotransposon gag" evidence="3">
    <location>
        <begin position="106"/>
        <end position="179"/>
    </location>
</feature>
<reference evidence="4" key="1">
    <citation type="journal article" date="2019" name="Toxins">
        <title>Detection of Abrin-Like and Prepropulchellin-Like Toxin Genes and Transcripts Using Whole Genome Sequencing and Full-Length Transcript Sequencing of Abrus precatorius.</title>
        <authorList>
            <person name="Hovde B.T."/>
            <person name="Daligault H.E."/>
            <person name="Hanschen E.R."/>
            <person name="Kunde Y.A."/>
            <person name="Johnson M.B."/>
            <person name="Starkenburg S.R."/>
            <person name="Johnson S.L."/>
        </authorList>
    </citation>
    <scope>NUCLEOTIDE SEQUENCE [LARGE SCALE GENOMIC DNA]</scope>
</reference>
<feature type="domain" description="Reverse transcriptase" evidence="2">
    <location>
        <begin position="608"/>
        <end position="677"/>
    </location>
</feature>
<dbReference type="OrthoDB" id="1434035at2759"/>
<sequence>MAEHNTRSKAIDDAILRLTQNQSLLTNSQNELNTKLDSILTQLSQIDLSNPPQPPSPHSNSTSSTFLKPHMKLDVPRFDGHDATGWIFKITQFFEYHSTPEEDRLKVASFYMDGAALSWFQWVHHNGLVQSWPSFLQALETRFAPSYYEDPRGLLFKLTQKGSVNDYLTEFERLASRVVGLPPSFLLSCFVLALSPEIKREVLALQPLTFTQAAALAKLQEDKFHDLRKGSRNRFPFSPPSFSSTPSPLPSMSRPLPPLLPTPPRTNYKKLTHEEMLSRREKGLCYNCDEKFHPGHKSKARFFLLVAEATDDDTTFPSTSLVDPDPDPLPSETEPTELPSTQISFNALSGLPAPEALRLLGLISKKQVTILVDGGSTHNFIQDRVAKFLNLLMQPTSTLKVMVGNGSIIECHHFCPAVPVWIQGHSFDVDLHVLPISGADVVLGIQWLKLLGPIVTDYSNMTMRFIKKGRMIELKADASSRLQDISAHQLKRIFQTNSGAAYFHIQILPSSTTLNTTPTVTPPSHHNPLISSLILQYQSLFHPPTTLPPPRPTDHHIHLLPNASPVNVRPYRYPHFQKCEIEKQIDEMLQAGLIQPSHSPFSSPVLLVKKKDGSWQFCVDFRALNSISVKDRFPLPTIDELLDELGGAKWFSKLDLCQGFHQIRMSEADIQKIAFRTL</sequence>
<feature type="region of interest" description="Disordered" evidence="1">
    <location>
        <begin position="46"/>
        <end position="66"/>
    </location>
</feature>
<reference evidence="5" key="2">
    <citation type="submission" date="2025-08" db="UniProtKB">
        <authorList>
            <consortium name="RefSeq"/>
        </authorList>
    </citation>
    <scope>IDENTIFICATION</scope>
    <source>
        <tissue evidence="5">Young leaves</tissue>
    </source>
</reference>
<feature type="compositionally biased region" description="Low complexity" evidence="1">
    <location>
        <begin position="234"/>
        <end position="254"/>
    </location>
</feature>
<dbReference type="InterPro" id="IPR000477">
    <property type="entry name" value="RT_dom"/>
</dbReference>
<dbReference type="PANTHER" id="PTHR15503">
    <property type="entry name" value="LDOC1 RELATED"/>
    <property type="match status" value="1"/>
</dbReference>
<dbReference type="Pfam" id="PF00078">
    <property type="entry name" value="RVT_1"/>
    <property type="match status" value="1"/>
</dbReference>
<proteinExistence type="predicted"/>
<gene>
    <name evidence="5" type="primary">LOC113862423</name>
</gene>
<keyword evidence="4" id="KW-1185">Reference proteome</keyword>
<dbReference type="Pfam" id="PF08284">
    <property type="entry name" value="RVP_2"/>
    <property type="match status" value="1"/>
</dbReference>
<dbReference type="KEGG" id="aprc:113862423"/>
<dbReference type="CDD" id="cd00303">
    <property type="entry name" value="retropepsin_like"/>
    <property type="match status" value="1"/>
</dbReference>
<dbReference type="Pfam" id="PF03732">
    <property type="entry name" value="Retrotrans_gag"/>
    <property type="match status" value="1"/>
</dbReference>
<feature type="compositionally biased region" description="Pro residues" evidence="1">
    <location>
        <begin position="255"/>
        <end position="264"/>
    </location>
</feature>
<dbReference type="Gene3D" id="2.40.70.10">
    <property type="entry name" value="Acid Proteases"/>
    <property type="match status" value="1"/>
</dbReference>
<dbReference type="PANTHER" id="PTHR15503:SF22">
    <property type="entry name" value="TRANSPOSON TY3-I GAG POLYPROTEIN"/>
    <property type="match status" value="1"/>
</dbReference>
<dbReference type="SUPFAM" id="SSF56672">
    <property type="entry name" value="DNA/RNA polymerases"/>
    <property type="match status" value="1"/>
</dbReference>
<dbReference type="InterPro" id="IPR043502">
    <property type="entry name" value="DNA/RNA_pol_sf"/>
</dbReference>
<dbReference type="AlphaFoldDB" id="A0A8B8L4U0"/>
<protein>
    <submittedName>
        <fullName evidence="5">Uncharacterized protein LOC113862423</fullName>
    </submittedName>
</protein>
<feature type="region of interest" description="Disordered" evidence="1">
    <location>
        <begin position="230"/>
        <end position="267"/>
    </location>
</feature>
<dbReference type="CDD" id="cd01647">
    <property type="entry name" value="RT_LTR"/>
    <property type="match status" value="1"/>
</dbReference>